<accession>A0A174STZ4</accession>
<evidence type="ECO:0000313" key="1">
    <source>
        <dbReference type="EMBL" id="CUP99128.1"/>
    </source>
</evidence>
<evidence type="ECO:0008006" key="3">
    <source>
        <dbReference type="Google" id="ProtNLM"/>
    </source>
</evidence>
<sequence length="80" mass="9369">MMTEEKIKNPTMTANLILLQKKYARVIECFAKQQGLSLDTALGLFYHSEVYQLMRDGVSDMHCMSDLYLAEELRLEYQMK</sequence>
<dbReference type="AlphaFoldDB" id="A0A174STZ4"/>
<organism evidence="1 2">
    <name type="scientific">Fusicatenibacter saccharivorans</name>
    <dbReference type="NCBI Taxonomy" id="1150298"/>
    <lineage>
        <taxon>Bacteria</taxon>
        <taxon>Bacillati</taxon>
        <taxon>Bacillota</taxon>
        <taxon>Clostridia</taxon>
        <taxon>Lachnospirales</taxon>
        <taxon>Lachnospiraceae</taxon>
        <taxon>Fusicatenibacter</taxon>
    </lineage>
</organism>
<dbReference type="Proteomes" id="UP000095709">
    <property type="component" value="Unassembled WGS sequence"/>
</dbReference>
<reference evidence="1 2" key="1">
    <citation type="submission" date="2015-09" db="EMBL/GenBank/DDBJ databases">
        <authorList>
            <consortium name="Pathogen Informatics"/>
        </authorList>
    </citation>
    <scope>NUCLEOTIDE SEQUENCE [LARGE SCALE GENOMIC DNA]</scope>
    <source>
        <strain evidence="1 2">2789STDY5834885</strain>
    </source>
</reference>
<gene>
    <name evidence="1" type="ORF">ERS852498_03342</name>
</gene>
<proteinExistence type="predicted"/>
<name>A0A174STZ4_9FIRM</name>
<protein>
    <recommendedName>
        <fullName evidence="3">DUF3791 domain-containing protein</fullName>
    </recommendedName>
</protein>
<dbReference type="EMBL" id="CZAL01000028">
    <property type="protein sequence ID" value="CUP99128.1"/>
    <property type="molecule type" value="Genomic_DNA"/>
</dbReference>
<evidence type="ECO:0000313" key="2">
    <source>
        <dbReference type="Proteomes" id="UP000095709"/>
    </source>
</evidence>